<dbReference type="AlphaFoldDB" id="A0A0E9RHL9"/>
<accession>A0A0E9RHL9</accession>
<reference evidence="1" key="1">
    <citation type="submission" date="2014-11" db="EMBL/GenBank/DDBJ databases">
        <authorList>
            <person name="Amaro Gonzalez C."/>
        </authorList>
    </citation>
    <scope>NUCLEOTIDE SEQUENCE</scope>
</reference>
<proteinExistence type="predicted"/>
<reference evidence="1" key="2">
    <citation type="journal article" date="2015" name="Fish Shellfish Immunol.">
        <title>Early steps in the European eel (Anguilla anguilla)-Vibrio vulnificus interaction in the gills: Role of the RtxA13 toxin.</title>
        <authorList>
            <person name="Callol A."/>
            <person name="Pajuelo D."/>
            <person name="Ebbesson L."/>
            <person name="Teles M."/>
            <person name="MacKenzie S."/>
            <person name="Amaro C."/>
        </authorList>
    </citation>
    <scope>NUCLEOTIDE SEQUENCE</scope>
</reference>
<sequence>MIVIVFESPFASPMYLCSPETCVHKLSCSQEGSH</sequence>
<organism evidence="1">
    <name type="scientific">Anguilla anguilla</name>
    <name type="common">European freshwater eel</name>
    <name type="synonym">Muraena anguilla</name>
    <dbReference type="NCBI Taxonomy" id="7936"/>
    <lineage>
        <taxon>Eukaryota</taxon>
        <taxon>Metazoa</taxon>
        <taxon>Chordata</taxon>
        <taxon>Craniata</taxon>
        <taxon>Vertebrata</taxon>
        <taxon>Euteleostomi</taxon>
        <taxon>Actinopterygii</taxon>
        <taxon>Neopterygii</taxon>
        <taxon>Teleostei</taxon>
        <taxon>Anguilliformes</taxon>
        <taxon>Anguillidae</taxon>
        <taxon>Anguilla</taxon>
    </lineage>
</organism>
<protein>
    <submittedName>
        <fullName evidence="1">Uncharacterized protein</fullName>
    </submittedName>
</protein>
<name>A0A0E9RHL9_ANGAN</name>
<evidence type="ECO:0000313" key="1">
    <source>
        <dbReference type="EMBL" id="JAH27955.1"/>
    </source>
</evidence>
<dbReference type="EMBL" id="GBXM01080622">
    <property type="protein sequence ID" value="JAH27955.1"/>
    <property type="molecule type" value="Transcribed_RNA"/>
</dbReference>